<dbReference type="Gene3D" id="2.60.120.380">
    <property type="match status" value="1"/>
</dbReference>
<evidence type="ECO:0000259" key="8">
    <source>
        <dbReference type="Pfam" id="PF00082"/>
    </source>
</evidence>
<dbReference type="Gene3D" id="2.60.120.260">
    <property type="entry name" value="Galactose-binding domain-like"/>
    <property type="match status" value="1"/>
</dbReference>
<evidence type="ECO:0000256" key="4">
    <source>
        <dbReference type="ARBA" id="ARBA00022825"/>
    </source>
</evidence>
<evidence type="ECO:0000313" key="9">
    <source>
        <dbReference type="EMBL" id="MFC4821810.1"/>
    </source>
</evidence>
<feature type="compositionally biased region" description="Polar residues" evidence="6">
    <location>
        <begin position="540"/>
        <end position="550"/>
    </location>
</feature>
<evidence type="ECO:0000256" key="5">
    <source>
        <dbReference type="PROSITE-ProRule" id="PRU01240"/>
    </source>
</evidence>
<dbReference type="SUPFAM" id="SSF49785">
    <property type="entry name" value="Galactose-binding domain-like"/>
    <property type="match status" value="1"/>
</dbReference>
<dbReference type="InterPro" id="IPR000209">
    <property type="entry name" value="Peptidase_S8/S53_dom"/>
</dbReference>
<dbReference type="EMBL" id="JBHSHD010000010">
    <property type="protein sequence ID" value="MFC4821810.1"/>
    <property type="molecule type" value="Genomic_DNA"/>
</dbReference>
<evidence type="ECO:0000256" key="7">
    <source>
        <dbReference type="SAM" id="SignalP"/>
    </source>
</evidence>
<gene>
    <name evidence="9" type="ORF">ACFO6Q_15890</name>
</gene>
<feature type="active site" description="Charge relay system" evidence="5">
    <location>
        <position position="546"/>
    </location>
</feature>
<dbReference type="CDD" id="cd04842">
    <property type="entry name" value="Peptidases_S8_Kp43_protease"/>
    <property type="match status" value="1"/>
</dbReference>
<evidence type="ECO:0000256" key="2">
    <source>
        <dbReference type="ARBA" id="ARBA00022670"/>
    </source>
</evidence>
<evidence type="ECO:0000256" key="1">
    <source>
        <dbReference type="ARBA" id="ARBA00011073"/>
    </source>
</evidence>
<evidence type="ECO:0000256" key="3">
    <source>
        <dbReference type="ARBA" id="ARBA00022801"/>
    </source>
</evidence>
<reference evidence="10" key="1">
    <citation type="journal article" date="2019" name="Int. J. Syst. Evol. Microbiol.">
        <title>The Global Catalogue of Microorganisms (GCM) 10K type strain sequencing project: providing services to taxonomists for standard genome sequencing and annotation.</title>
        <authorList>
            <consortium name="The Broad Institute Genomics Platform"/>
            <consortium name="The Broad Institute Genome Sequencing Center for Infectious Disease"/>
            <person name="Wu L."/>
            <person name="Ma J."/>
        </authorList>
    </citation>
    <scope>NUCLEOTIDE SEQUENCE [LARGE SCALE GENOMIC DNA]</scope>
    <source>
        <strain evidence="10">CCUG 30340</strain>
    </source>
</reference>
<dbReference type="InterPro" id="IPR034058">
    <property type="entry name" value="TagA/B/C/D_pept_dom"/>
</dbReference>
<feature type="chain" id="PRO_5045417265" evidence="7">
    <location>
        <begin position="28"/>
        <end position="1187"/>
    </location>
</feature>
<dbReference type="PANTHER" id="PTHR43399:SF4">
    <property type="entry name" value="CELL WALL-ASSOCIATED PROTEASE"/>
    <property type="match status" value="1"/>
</dbReference>
<dbReference type="PRINTS" id="PR00723">
    <property type="entry name" value="SUBTILISIN"/>
</dbReference>
<sequence>MPVRTARTALLSALVLALGWPASDARAATTTVAAAPLPLDALDAARADSRRLILQAGAFDPAAQRLDVSAVGAADASQPTSYAIVQLDPDHLKAARRELLARGVELLGYVPNNAYYARLDAAALESVRKIAGVRWAGALQPAMKLDPQLWRSRRTAATASQEDGGHEIVLSAFRGASSAQIAATLRKRVPGVEITARSERAQASPYVRARVADAAQLDALVREASAIDGVRYVTPWVQTRLTNAGSVGAIQANSTSICAGSGAVCGPSPLWDQGLLGSGQIVAVADSGTTPDAAWFATLDKGSGAHTEVTFADDPPPLPPAIGRLYPDNKIIGYWTQPGNVAYDYYSGHGTHVTGSVLGDAAGTFGASSFLPSTPLLPSHDLADGMAPNAQLLMQDIGGTSPRNVNAGDVEDLLEQAHAGGARLHNDSWGGAENGLYVADDAAVDRVTRRREDLLVIIAAGNNADGPVQTGSPSNAKNALSVAALDHAGSTAHAWYSNLGPAADGRIKPDIAAPGTDIISARNTTASSPVSATVRAPQSRPDSGTSMAAPTLTGNATLVRQFFTDGFYPRGERSAADALNPTGAMLKAVLLNGTNPLASPDWPTGENGWGRAWLDGNLWFKNTTPGGDDSRRLRLFERVNAAGLETGDANEYVIENVAAGLELRATLAWFDVEAAPGAASTLVNDLDLEVVAPDGTVYLGNHFSGDASVAGGSANAKDTVEQVRLPTPVAGRYTIRVKAGNVPGDGSDGSDRQGYALALSAAFALPDPAAFPAPTALTAASNGDAGVGIGFTAAAGAQGFQLYRADGDCSANAADFHLVASGTAAPLTDDRTQGGYSYAYRVRGVQGDVEGELSESCVAVVSQDACTRLPGFDTHSLLADGANASCSVDLAWATAASQCPTTSTITYTVLRDTDPYFSAPTTLADDLATPAFTDTGVGNGTPYFYRVFANDSLGNASPVSDTLGVTPTGADGPDPNAYLDDADTHVYATLQSPWQITNTEASAGTLSYHNARDGGVYPSSTCASLETPPLRLPAGASLGYQARYDLEHEWDGVVTEISTDDGATWTDLPPDGGYPSTFDQTQGTTHADAPANACGYAYTHGAFNGVSTSADPADPDNGEATPVFLGFGSDLAAYAGQTVRIRWRFSSDSGSEFTGFWLDEVRIGGGAAADLIFADGFEQGGGGAMCH</sequence>
<dbReference type="PROSITE" id="PS00137">
    <property type="entry name" value="SUBTILASE_HIS"/>
    <property type="match status" value="1"/>
</dbReference>
<evidence type="ECO:0000313" key="10">
    <source>
        <dbReference type="Proteomes" id="UP001595886"/>
    </source>
</evidence>
<protein>
    <submittedName>
        <fullName evidence="9">S8 family serine peptidase</fullName>
    </submittedName>
</protein>
<dbReference type="RefSeq" id="WP_380022078.1">
    <property type="nucleotide sequence ID" value="NZ_JBHSHD010000010.1"/>
</dbReference>
<feature type="domain" description="Peptidase S8/S53" evidence="8">
    <location>
        <begin position="277"/>
        <end position="594"/>
    </location>
</feature>
<evidence type="ECO:0000256" key="6">
    <source>
        <dbReference type="SAM" id="MobiDB-lite"/>
    </source>
</evidence>
<feature type="active site" description="Charge relay system" evidence="5">
    <location>
        <position position="349"/>
    </location>
</feature>
<dbReference type="PANTHER" id="PTHR43399">
    <property type="entry name" value="SUBTILISIN-RELATED"/>
    <property type="match status" value="1"/>
</dbReference>
<dbReference type="InterPro" id="IPR008979">
    <property type="entry name" value="Galactose-bd-like_sf"/>
</dbReference>
<dbReference type="InterPro" id="IPR013783">
    <property type="entry name" value="Ig-like_fold"/>
</dbReference>
<keyword evidence="2 5" id="KW-0645">Protease</keyword>
<dbReference type="PROSITE" id="PS51892">
    <property type="entry name" value="SUBTILASE"/>
    <property type="match status" value="1"/>
</dbReference>
<dbReference type="InterPro" id="IPR051048">
    <property type="entry name" value="Peptidase_S8/S53_subtilisin"/>
</dbReference>
<comment type="similarity">
    <text evidence="1 5">Belongs to the peptidase S8 family.</text>
</comment>
<organism evidence="9 10">
    <name type="scientific">Dokdonella ginsengisoli</name>
    <dbReference type="NCBI Taxonomy" id="363846"/>
    <lineage>
        <taxon>Bacteria</taxon>
        <taxon>Pseudomonadati</taxon>
        <taxon>Pseudomonadota</taxon>
        <taxon>Gammaproteobacteria</taxon>
        <taxon>Lysobacterales</taxon>
        <taxon>Rhodanobacteraceae</taxon>
        <taxon>Dokdonella</taxon>
    </lineage>
</organism>
<dbReference type="SUPFAM" id="SSF52743">
    <property type="entry name" value="Subtilisin-like"/>
    <property type="match status" value="1"/>
</dbReference>
<name>A0ABV9QZ13_9GAMM</name>
<accession>A0ABV9QZ13</accession>
<feature type="active site" description="Charge relay system" evidence="5">
    <location>
        <position position="286"/>
    </location>
</feature>
<keyword evidence="7" id="KW-0732">Signal</keyword>
<dbReference type="Gene3D" id="2.60.40.10">
    <property type="entry name" value="Immunoglobulins"/>
    <property type="match status" value="2"/>
</dbReference>
<proteinExistence type="inferred from homology"/>
<feature type="signal peptide" evidence="7">
    <location>
        <begin position="1"/>
        <end position="27"/>
    </location>
</feature>
<dbReference type="InterPro" id="IPR015500">
    <property type="entry name" value="Peptidase_S8_subtilisin-rel"/>
</dbReference>
<dbReference type="InterPro" id="IPR036852">
    <property type="entry name" value="Peptidase_S8/S53_dom_sf"/>
</dbReference>
<feature type="region of interest" description="Disordered" evidence="6">
    <location>
        <begin position="523"/>
        <end position="550"/>
    </location>
</feature>
<dbReference type="InterPro" id="IPR022398">
    <property type="entry name" value="Peptidase_S8_His-AS"/>
</dbReference>
<keyword evidence="10" id="KW-1185">Reference proteome</keyword>
<keyword evidence="3 5" id="KW-0378">Hydrolase</keyword>
<dbReference type="Pfam" id="PF00082">
    <property type="entry name" value="Peptidase_S8"/>
    <property type="match status" value="1"/>
</dbReference>
<dbReference type="Gene3D" id="3.40.50.200">
    <property type="entry name" value="Peptidase S8/S53 domain"/>
    <property type="match status" value="1"/>
</dbReference>
<dbReference type="Proteomes" id="UP001595886">
    <property type="component" value="Unassembled WGS sequence"/>
</dbReference>
<comment type="caution">
    <text evidence="9">The sequence shown here is derived from an EMBL/GenBank/DDBJ whole genome shotgun (WGS) entry which is preliminary data.</text>
</comment>
<keyword evidence="4 5" id="KW-0720">Serine protease</keyword>